<reference evidence="2" key="2">
    <citation type="journal article" date="2007" name="Science">
        <title>Draft genome sequence of the sexually transmitted pathogen Trichomonas vaginalis.</title>
        <authorList>
            <person name="Carlton J.M."/>
            <person name="Hirt R.P."/>
            <person name="Silva J.C."/>
            <person name="Delcher A.L."/>
            <person name="Schatz M."/>
            <person name="Zhao Q."/>
            <person name="Wortman J.R."/>
            <person name="Bidwell S.L."/>
            <person name="Alsmark U.C.M."/>
            <person name="Besteiro S."/>
            <person name="Sicheritz-Ponten T."/>
            <person name="Noel C.J."/>
            <person name="Dacks J.B."/>
            <person name="Foster P.G."/>
            <person name="Simillion C."/>
            <person name="Van de Peer Y."/>
            <person name="Miranda-Saavedra D."/>
            <person name="Barton G.J."/>
            <person name="Westrop G.D."/>
            <person name="Mueller S."/>
            <person name="Dessi D."/>
            <person name="Fiori P.L."/>
            <person name="Ren Q."/>
            <person name="Paulsen I."/>
            <person name="Zhang H."/>
            <person name="Bastida-Corcuera F.D."/>
            <person name="Simoes-Barbosa A."/>
            <person name="Brown M.T."/>
            <person name="Hayes R.D."/>
            <person name="Mukherjee M."/>
            <person name="Okumura C.Y."/>
            <person name="Schneider R."/>
            <person name="Smith A.J."/>
            <person name="Vanacova S."/>
            <person name="Villalvazo M."/>
            <person name="Haas B.J."/>
            <person name="Pertea M."/>
            <person name="Feldblyum T.V."/>
            <person name="Utterback T.R."/>
            <person name="Shu C.L."/>
            <person name="Osoegawa K."/>
            <person name="de Jong P.J."/>
            <person name="Hrdy I."/>
            <person name="Horvathova L."/>
            <person name="Zubacova Z."/>
            <person name="Dolezal P."/>
            <person name="Malik S.B."/>
            <person name="Logsdon J.M. Jr."/>
            <person name="Henze K."/>
            <person name="Gupta A."/>
            <person name="Wang C.C."/>
            <person name="Dunne R.L."/>
            <person name="Upcroft J.A."/>
            <person name="Upcroft P."/>
            <person name="White O."/>
            <person name="Salzberg S.L."/>
            <person name="Tang P."/>
            <person name="Chiu C.-H."/>
            <person name="Lee Y.-S."/>
            <person name="Embley T.M."/>
            <person name="Coombs G.H."/>
            <person name="Mottram J.C."/>
            <person name="Tachezy J."/>
            <person name="Fraser-Liggett C.M."/>
            <person name="Johnson P.J."/>
        </authorList>
    </citation>
    <scope>NUCLEOTIDE SEQUENCE [LARGE SCALE GENOMIC DNA]</scope>
    <source>
        <strain evidence="2">G3</strain>
    </source>
</reference>
<feature type="domain" description="N-acetyltransferase" evidence="1">
    <location>
        <begin position="2"/>
        <end position="143"/>
    </location>
</feature>
<dbReference type="SUPFAM" id="SSF55729">
    <property type="entry name" value="Acyl-CoA N-acyltransferases (Nat)"/>
    <property type="match status" value="1"/>
</dbReference>
<evidence type="ECO:0000313" key="3">
    <source>
        <dbReference type="Proteomes" id="UP000001542"/>
    </source>
</evidence>
<dbReference type="OrthoDB" id="202470at2759"/>
<dbReference type="CDD" id="cd04301">
    <property type="entry name" value="NAT_SF"/>
    <property type="match status" value="1"/>
</dbReference>
<dbReference type="Gene3D" id="3.40.630.30">
    <property type="match status" value="1"/>
</dbReference>
<dbReference type="GO" id="GO:0008080">
    <property type="term" value="F:N-acetyltransferase activity"/>
    <property type="evidence" value="ECO:0000318"/>
    <property type="project" value="GO_Central"/>
</dbReference>
<dbReference type="InterPro" id="IPR016181">
    <property type="entry name" value="Acyl_CoA_acyltransferase"/>
</dbReference>
<proteinExistence type="predicted"/>
<dbReference type="AlphaFoldDB" id="A2DR43"/>
<name>A2DR43_TRIV3</name>
<organism evidence="2 3">
    <name type="scientific">Trichomonas vaginalis (strain ATCC PRA-98 / G3)</name>
    <dbReference type="NCBI Taxonomy" id="412133"/>
    <lineage>
        <taxon>Eukaryota</taxon>
        <taxon>Metamonada</taxon>
        <taxon>Parabasalia</taxon>
        <taxon>Trichomonadida</taxon>
        <taxon>Trichomonadidae</taxon>
        <taxon>Trichomonas</taxon>
    </lineage>
</organism>
<dbReference type="OMA" id="TRCHIGD"/>
<keyword evidence="3" id="KW-1185">Reference proteome</keyword>
<dbReference type="STRING" id="5722.A2DR43"/>
<evidence type="ECO:0000313" key="2">
    <source>
        <dbReference type="EMBL" id="EAY17142.1"/>
    </source>
</evidence>
<dbReference type="KEGG" id="tva:4775157"/>
<dbReference type="VEuPathDB" id="TrichDB:TVAG_303610"/>
<accession>A2DR43</accession>
<dbReference type="SMR" id="A2DR43"/>
<sequence>MLKIREVSQEDFDPIFHVVEEAFRNADHASHKEQYIVTKLRASKEYIPGLELVGEIDGKIIGHILLTKAFVDEKYETLILGPFSILPNFQNKGYGRLLINAAHQKAIELGHKTIVLVGHSWLYPKFGYKRLSTYNIKMPFPCPDENVFGIELVPGGFDGITGILRFSDGFNADEETQ</sequence>
<reference evidence="2" key="1">
    <citation type="submission" date="2006-10" db="EMBL/GenBank/DDBJ databases">
        <authorList>
            <person name="Amadeo P."/>
            <person name="Zhao Q."/>
            <person name="Wortman J."/>
            <person name="Fraser-Liggett C."/>
            <person name="Carlton J."/>
        </authorList>
    </citation>
    <scope>NUCLEOTIDE SEQUENCE</scope>
    <source>
        <strain evidence="2">G3</strain>
    </source>
</reference>
<dbReference type="Proteomes" id="UP000001542">
    <property type="component" value="Unassembled WGS sequence"/>
</dbReference>
<evidence type="ECO:0000259" key="1">
    <source>
        <dbReference type="PROSITE" id="PS51186"/>
    </source>
</evidence>
<dbReference type="RefSeq" id="XP_001329365.1">
    <property type="nucleotide sequence ID" value="XM_001329330.1"/>
</dbReference>
<dbReference type="VEuPathDB" id="TrichDB:TVAGG3_0695020"/>
<protein>
    <submittedName>
        <fullName evidence="2">Acetyltransferase, GNAT family protein</fullName>
    </submittedName>
</protein>
<dbReference type="eggNOG" id="ENOG502S80K">
    <property type="taxonomic scope" value="Eukaryota"/>
</dbReference>
<dbReference type="Pfam" id="PF00583">
    <property type="entry name" value="Acetyltransf_1"/>
    <property type="match status" value="1"/>
</dbReference>
<dbReference type="PROSITE" id="PS51186">
    <property type="entry name" value="GNAT"/>
    <property type="match status" value="1"/>
</dbReference>
<dbReference type="InParanoid" id="A2DR43"/>
<gene>
    <name evidence="2" type="ORF">TVAG_303610</name>
</gene>
<dbReference type="InterPro" id="IPR000182">
    <property type="entry name" value="GNAT_dom"/>
</dbReference>
<dbReference type="EMBL" id="DS113234">
    <property type="protein sequence ID" value="EAY17142.1"/>
    <property type="molecule type" value="Genomic_DNA"/>
</dbReference>